<sequence>MPSTVPYSLALVVIVLTASIAVLGQGEKPVGQVDPCLAGATCQTCVVIKVNESSVTPSSGNVSTCVWEVTSSGQQCVQTYTPSQEISNVAFNELGCSTIPSSTTTTPPSTTNGTTTTTAIPTTTNATTTTTPPTTTNATTTVPTTLPTNATTTPATPTNGTTPITTPIPSNSSTTAAPPTPAPTKGGFSWASFIGGIVFAAALSSLAYLIWRFYKVRLDRNYHTFSNPTF</sequence>
<evidence type="ECO:0000256" key="2">
    <source>
        <dbReference type="ARBA" id="ARBA00005341"/>
    </source>
</evidence>
<accession>A0ABP1QUZ5</accession>
<evidence type="ECO:0000256" key="4">
    <source>
        <dbReference type="ARBA" id="ARBA00022729"/>
    </source>
</evidence>
<evidence type="ECO:0000256" key="5">
    <source>
        <dbReference type="ARBA" id="ARBA00022989"/>
    </source>
</evidence>
<dbReference type="Pfam" id="PF05283">
    <property type="entry name" value="MGC-24"/>
    <property type="match status" value="1"/>
</dbReference>
<evidence type="ECO:0000256" key="8">
    <source>
        <dbReference type="SAM" id="MobiDB-lite"/>
    </source>
</evidence>
<feature type="signal peptide" evidence="10">
    <location>
        <begin position="1"/>
        <end position="26"/>
    </location>
</feature>
<gene>
    <name evidence="11" type="ORF">ODALV1_LOCUS14088</name>
</gene>
<dbReference type="Proteomes" id="UP001642540">
    <property type="component" value="Unassembled WGS sequence"/>
</dbReference>
<evidence type="ECO:0000256" key="1">
    <source>
        <dbReference type="ARBA" id="ARBA00004479"/>
    </source>
</evidence>
<dbReference type="EMBL" id="CAXLJM020000043">
    <property type="protein sequence ID" value="CAL8110254.1"/>
    <property type="molecule type" value="Genomic_DNA"/>
</dbReference>
<evidence type="ECO:0000256" key="3">
    <source>
        <dbReference type="ARBA" id="ARBA00022692"/>
    </source>
</evidence>
<evidence type="ECO:0008006" key="13">
    <source>
        <dbReference type="Google" id="ProtNLM"/>
    </source>
</evidence>
<keyword evidence="7" id="KW-0325">Glycoprotein</keyword>
<organism evidence="11 12">
    <name type="scientific">Orchesella dallaii</name>
    <dbReference type="NCBI Taxonomy" id="48710"/>
    <lineage>
        <taxon>Eukaryota</taxon>
        <taxon>Metazoa</taxon>
        <taxon>Ecdysozoa</taxon>
        <taxon>Arthropoda</taxon>
        <taxon>Hexapoda</taxon>
        <taxon>Collembola</taxon>
        <taxon>Entomobryomorpha</taxon>
        <taxon>Entomobryoidea</taxon>
        <taxon>Orchesellidae</taxon>
        <taxon>Orchesellinae</taxon>
        <taxon>Orchesella</taxon>
    </lineage>
</organism>
<dbReference type="InterPro" id="IPR007947">
    <property type="entry name" value="CD164_MGC24"/>
</dbReference>
<reference evidence="11 12" key="1">
    <citation type="submission" date="2024-08" db="EMBL/GenBank/DDBJ databases">
        <authorList>
            <person name="Cucini C."/>
            <person name="Frati F."/>
        </authorList>
    </citation>
    <scope>NUCLEOTIDE SEQUENCE [LARGE SCALE GENOMIC DNA]</scope>
</reference>
<keyword evidence="6 9" id="KW-0472">Membrane</keyword>
<proteinExistence type="inferred from homology"/>
<feature type="transmembrane region" description="Helical" evidence="9">
    <location>
        <begin position="188"/>
        <end position="211"/>
    </location>
</feature>
<keyword evidence="3 9" id="KW-0812">Transmembrane</keyword>
<keyword evidence="5 9" id="KW-1133">Transmembrane helix</keyword>
<evidence type="ECO:0000256" key="10">
    <source>
        <dbReference type="SAM" id="SignalP"/>
    </source>
</evidence>
<comment type="subcellular location">
    <subcellularLocation>
        <location evidence="1">Membrane</location>
        <topology evidence="1">Single-pass type I membrane protein</topology>
    </subcellularLocation>
</comment>
<evidence type="ECO:0000256" key="7">
    <source>
        <dbReference type="ARBA" id="ARBA00023180"/>
    </source>
</evidence>
<feature type="region of interest" description="Disordered" evidence="8">
    <location>
        <begin position="100"/>
        <end position="183"/>
    </location>
</feature>
<evidence type="ECO:0000313" key="12">
    <source>
        <dbReference type="Proteomes" id="UP001642540"/>
    </source>
</evidence>
<dbReference type="PANTHER" id="PTHR11337:SF8">
    <property type="entry name" value="VISGUN, ISOFORM E"/>
    <property type="match status" value="1"/>
</dbReference>
<comment type="similarity">
    <text evidence="2">Belongs to the CD164 family.</text>
</comment>
<dbReference type="PANTHER" id="PTHR11337">
    <property type="entry name" value="MUCIN/PORIMIN"/>
    <property type="match status" value="1"/>
</dbReference>
<evidence type="ECO:0000313" key="11">
    <source>
        <dbReference type="EMBL" id="CAL8110254.1"/>
    </source>
</evidence>
<name>A0ABP1QUZ5_9HEXA</name>
<comment type="caution">
    <text evidence="11">The sequence shown here is derived from an EMBL/GenBank/DDBJ whole genome shotgun (WGS) entry which is preliminary data.</text>
</comment>
<evidence type="ECO:0000256" key="9">
    <source>
        <dbReference type="SAM" id="Phobius"/>
    </source>
</evidence>
<feature type="compositionally biased region" description="Low complexity" evidence="8">
    <location>
        <begin position="100"/>
        <end position="177"/>
    </location>
</feature>
<protein>
    <recommendedName>
        <fullName evidence="13">Sialomucin core protein 24</fullName>
    </recommendedName>
</protein>
<evidence type="ECO:0000256" key="6">
    <source>
        <dbReference type="ARBA" id="ARBA00023136"/>
    </source>
</evidence>
<feature type="chain" id="PRO_5046805959" description="Sialomucin core protein 24" evidence="10">
    <location>
        <begin position="27"/>
        <end position="230"/>
    </location>
</feature>
<keyword evidence="4 10" id="KW-0732">Signal</keyword>
<keyword evidence="12" id="KW-1185">Reference proteome</keyword>